<protein>
    <submittedName>
        <fullName evidence="1">Membrane dipeptidase</fullName>
    </submittedName>
</protein>
<dbReference type="Proteomes" id="UP000053750">
    <property type="component" value="Unassembled WGS sequence"/>
</dbReference>
<dbReference type="PROSITE" id="PS00869">
    <property type="entry name" value="RENAL_DIPEPTIDASE_1"/>
    <property type="match status" value="1"/>
</dbReference>
<dbReference type="PROSITE" id="PS51365">
    <property type="entry name" value="RENAL_DIPEPTIDASE_2"/>
    <property type="match status" value="1"/>
</dbReference>
<dbReference type="CDD" id="cd01301">
    <property type="entry name" value="rDP_like"/>
    <property type="match status" value="1"/>
</dbReference>
<dbReference type="RefSeq" id="WP_036579405.1">
    <property type="nucleotide sequence ID" value="NZ_KK082138.1"/>
</dbReference>
<dbReference type="InterPro" id="IPR008257">
    <property type="entry name" value="Pept_M19"/>
</dbReference>
<proteinExistence type="predicted"/>
<dbReference type="PANTHER" id="PTHR10443:SF12">
    <property type="entry name" value="DIPEPTIDASE"/>
    <property type="match status" value="1"/>
</dbReference>
<sequence length="314" mass="34190">MRNGTFDLHCDVLSKLLTGEATAFAGTGSEKLDVTYEKLIASDAWLQTYAIYLPESYPSTFSSILQCVDLFYRHIASRAEVAFVRSAAELQAAVDSGRLGAMLSLEGADGLQGDFTALRILYYLGVRSLGLTWNYANWAADGVMEPRGGGLTRQGRKLVQACNGLGILLDVSHLSESGFWDVADLTDAPVIASHSNAKSACDHPRNLSDDQIRAIIAMGGLIGITFVPWFVSNKETVTIDDLLPHIDRILSLGGEKTLAFGSDFDGIDRHMTGLADPTGISPLRNELEHRYGDTLAMACLRDNALRFFLKQLPK</sequence>
<evidence type="ECO:0000313" key="2">
    <source>
        <dbReference type="Proteomes" id="UP000053750"/>
    </source>
</evidence>
<dbReference type="GO" id="GO:0006508">
    <property type="term" value="P:proteolysis"/>
    <property type="evidence" value="ECO:0007669"/>
    <property type="project" value="InterPro"/>
</dbReference>
<dbReference type="AlphaFoldDB" id="A0A9W5S340"/>
<dbReference type="InterPro" id="IPR032466">
    <property type="entry name" value="Metal_Hydrolase"/>
</dbReference>
<evidence type="ECO:0000313" key="1">
    <source>
        <dbReference type="EMBL" id="EXX91152.1"/>
    </source>
</evidence>
<dbReference type="InterPro" id="IPR000180">
    <property type="entry name" value="Dipep_AS"/>
</dbReference>
<dbReference type="GO" id="GO:0070573">
    <property type="term" value="F:metallodipeptidase activity"/>
    <property type="evidence" value="ECO:0007669"/>
    <property type="project" value="InterPro"/>
</dbReference>
<dbReference type="Gene3D" id="3.20.20.140">
    <property type="entry name" value="Metal-dependent hydrolases"/>
    <property type="match status" value="1"/>
</dbReference>
<accession>A0A9W5S340</accession>
<gene>
    <name evidence="1" type="ORF">BG53_12235</name>
</gene>
<dbReference type="PANTHER" id="PTHR10443">
    <property type="entry name" value="MICROSOMAL DIPEPTIDASE"/>
    <property type="match status" value="1"/>
</dbReference>
<keyword evidence="2" id="KW-1185">Reference proteome</keyword>
<name>A0A9W5S340_9BACL</name>
<reference evidence="1 2" key="1">
    <citation type="submission" date="2014-02" db="EMBL/GenBank/DDBJ databases">
        <title>Genome sequence of Paenibacillus darwinianus reveals adaptive mechanisms for survival in Antarctic soils.</title>
        <authorList>
            <person name="Dsouza M."/>
            <person name="Taylor M.W."/>
            <person name="Turner S.J."/>
            <person name="Aislabie J."/>
        </authorList>
    </citation>
    <scope>NUCLEOTIDE SEQUENCE [LARGE SCALE GENOMIC DNA]</scope>
    <source>
        <strain evidence="1 2">CE1</strain>
    </source>
</reference>
<organism evidence="1 2">
    <name type="scientific">Paenibacillus darwinianus</name>
    <dbReference type="NCBI Taxonomy" id="1380763"/>
    <lineage>
        <taxon>Bacteria</taxon>
        <taxon>Bacillati</taxon>
        <taxon>Bacillota</taxon>
        <taxon>Bacilli</taxon>
        <taxon>Bacillales</taxon>
        <taxon>Paenibacillaceae</taxon>
        <taxon>Paenibacillus</taxon>
    </lineage>
</organism>
<dbReference type="OrthoDB" id="9804920at2"/>
<dbReference type="SUPFAM" id="SSF51556">
    <property type="entry name" value="Metallo-dependent hydrolases"/>
    <property type="match status" value="1"/>
</dbReference>
<dbReference type="Pfam" id="PF01244">
    <property type="entry name" value="Peptidase_M19"/>
    <property type="match status" value="1"/>
</dbReference>
<comment type="caution">
    <text evidence="1">The sequence shown here is derived from an EMBL/GenBank/DDBJ whole genome shotgun (WGS) entry which is preliminary data.</text>
</comment>
<dbReference type="EMBL" id="JFHU01000040">
    <property type="protein sequence ID" value="EXX91152.1"/>
    <property type="molecule type" value="Genomic_DNA"/>
</dbReference>